<accession>A0AA94H4E1</accession>
<evidence type="ECO:0000313" key="3">
    <source>
        <dbReference type="Proteomes" id="UP000078227"/>
    </source>
</evidence>
<dbReference type="AlphaFoldDB" id="A0AA94H4E1"/>
<gene>
    <name evidence="1" type="ORF">AWR26_09660</name>
    <name evidence="2" type="ORF">SAMN05216286_2746</name>
</gene>
<dbReference type="KEGG" id="kor:AWR26_09660"/>
<evidence type="ECO:0000313" key="1">
    <source>
        <dbReference type="EMBL" id="ANI82403.1"/>
    </source>
</evidence>
<evidence type="ECO:0000313" key="2">
    <source>
        <dbReference type="EMBL" id="SFC56986.1"/>
    </source>
</evidence>
<dbReference type="RefSeq" id="WP_064565418.1">
    <property type="nucleotide sequence ID" value="NZ_CP014007.2"/>
</dbReference>
<evidence type="ECO:0000313" key="4">
    <source>
        <dbReference type="Proteomes" id="UP000182314"/>
    </source>
</evidence>
<dbReference type="Proteomes" id="UP000078227">
    <property type="component" value="Chromosome"/>
</dbReference>
<dbReference type="EMBL" id="FOKO01000003">
    <property type="protein sequence ID" value="SFC56986.1"/>
    <property type="molecule type" value="Genomic_DNA"/>
</dbReference>
<reference evidence="2 4" key="1">
    <citation type="submission" date="2016-10" db="EMBL/GenBank/DDBJ databases">
        <authorList>
            <person name="Varghese N."/>
            <person name="Submissions S."/>
        </authorList>
    </citation>
    <scope>NUCLEOTIDE SEQUENCE [LARGE SCALE GENOMIC DNA]</scope>
    <source>
        <strain evidence="2 4">CGMCC 1.7012</strain>
    </source>
</reference>
<dbReference type="Proteomes" id="UP000182314">
    <property type="component" value="Unassembled WGS sequence"/>
</dbReference>
<organism evidence="2 4">
    <name type="scientific">Kosakonia oryzae</name>
    <dbReference type="NCBI Taxonomy" id="497725"/>
    <lineage>
        <taxon>Bacteria</taxon>
        <taxon>Pseudomonadati</taxon>
        <taxon>Pseudomonadota</taxon>
        <taxon>Gammaproteobacteria</taxon>
        <taxon>Enterobacterales</taxon>
        <taxon>Enterobacteriaceae</taxon>
        <taxon>Kosakonia</taxon>
    </lineage>
</organism>
<name>A0AA94H4E1_9ENTR</name>
<protein>
    <submittedName>
        <fullName evidence="2">Uncharacterized protein</fullName>
    </submittedName>
</protein>
<proteinExistence type="predicted"/>
<keyword evidence="3" id="KW-1185">Reference proteome</keyword>
<dbReference type="EMBL" id="CP014007">
    <property type="protein sequence ID" value="ANI82403.1"/>
    <property type="molecule type" value="Genomic_DNA"/>
</dbReference>
<sequence>MLEGYFDGTATTEEEGHSKRQRLLAVQAALEIAKASVSAATAFSGAKSGYDLDHVTKKIEALADVIQTALKK</sequence>
<reference evidence="1 3" key="2">
    <citation type="submission" date="2021-03" db="EMBL/GenBank/DDBJ databases">
        <authorList>
            <person name="Li Y."/>
            <person name="Li S."/>
            <person name="Chen M."/>
            <person name="Peng G."/>
            <person name="Tan Z."/>
            <person name="An Q."/>
        </authorList>
    </citation>
    <scope>NUCLEOTIDE SEQUENCE [LARGE SCALE GENOMIC DNA]</scope>
    <source>
        <strain evidence="1 3">Ola 51</strain>
    </source>
</reference>